<organism evidence="2 3">
    <name type="scientific">Oceanirhabdus seepicola</name>
    <dbReference type="NCBI Taxonomy" id="2828781"/>
    <lineage>
        <taxon>Bacteria</taxon>
        <taxon>Bacillati</taxon>
        <taxon>Bacillota</taxon>
        <taxon>Clostridia</taxon>
        <taxon>Eubacteriales</taxon>
        <taxon>Clostridiaceae</taxon>
        <taxon>Oceanirhabdus</taxon>
    </lineage>
</organism>
<dbReference type="Gene3D" id="3.40.630.30">
    <property type="match status" value="2"/>
</dbReference>
<accession>A0A9J6NZQ3</accession>
<dbReference type="CDD" id="cd04301">
    <property type="entry name" value="NAT_SF"/>
    <property type="match status" value="1"/>
</dbReference>
<protein>
    <submittedName>
        <fullName evidence="2">GNAT family N-acetyltransferase</fullName>
    </submittedName>
</protein>
<dbReference type="InterPro" id="IPR000182">
    <property type="entry name" value="GNAT_dom"/>
</dbReference>
<keyword evidence="3" id="KW-1185">Reference proteome</keyword>
<reference evidence="2" key="2">
    <citation type="submission" date="2021-04" db="EMBL/GenBank/DDBJ databases">
        <authorList>
            <person name="Dong X."/>
        </authorList>
    </citation>
    <scope>NUCLEOTIDE SEQUENCE</scope>
    <source>
        <strain evidence="2">ZWT</strain>
    </source>
</reference>
<feature type="domain" description="N-acetyltransferase" evidence="1">
    <location>
        <begin position="163"/>
        <end position="314"/>
    </location>
</feature>
<dbReference type="InterPro" id="IPR016181">
    <property type="entry name" value="Acyl_CoA_acyltransferase"/>
</dbReference>
<evidence type="ECO:0000259" key="1">
    <source>
        <dbReference type="PROSITE" id="PS51186"/>
    </source>
</evidence>
<dbReference type="SUPFAM" id="SSF55729">
    <property type="entry name" value="Acyl-CoA N-acyltransferases (Nat)"/>
    <property type="match status" value="2"/>
</dbReference>
<gene>
    <name evidence="2" type="ORF">KDK92_06385</name>
</gene>
<evidence type="ECO:0000313" key="2">
    <source>
        <dbReference type="EMBL" id="MCM1989361.1"/>
    </source>
</evidence>
<dbReference type="EMBL" id="JAGSOJ010000001">
    <property type="protein sequence ID" value="MCM1989361.1"/>
    <property type="molecule type" value="Genomic_DNA"/>
</dbReference>
<reference evidence="2" key="1">
    <citation type="journal article" date="2021" name="mSystems">
        <title>Bacteria and Archaea Synergistically Convert Glycine Betaine to Biogenic Methane in the Formosa Cold Seep of the South China Sea.</title>
        <authorList>
            <person name="Li L."/>
            <person name="Zhang W."/>
            <person name="Zhang S."/>
            <person name="Song L."/>
            <person name="Sun Q."/>
            <person name="Zhang H."/>
            <person name="Xiang H."/>
            <person name="Dong X."/>
        </authorList>
    </citation>
    <scope>NUCLEOTIDE SEQUENCE</scope>
    <source>
        <strain evidence="2">ZWT</strain>
    </source>
</reference>
<dbReference type="Proteomes" id="UP001056429">
    <property type="component" value="Unassembled WGS sequence"/>
</dbReference>
<dbReference type="AlphaFoldDB" id="A0A9J6NZQ3"/>
<dbReference type="Pfam" id="PF00583">
    <property type="entry name" value="Acetyltransf_1"/>
    <property type="match status" value="1"/>
</dbReference>
<comment type="caution">
    <text evidence="2">The sequence shown here is derived from an EMBL/GenBank/DDBJ whole genome shotgun (WGS) entry which is preliminary data.</text>
</comment>
<proteinExistence type="predicted"/>
<evidence type="ECO:0000313" key="3">
    <source>
        <dbReference type="Proteomes" id="UP001056429"/>
    </source>
</evidence>
<name>A0A9J6NZQ3_9CLOT</name>
<dbReference type="GO" id="GO:0016747">
    <property type="term" value="F:acyltransferase activity, transferring groups other than amino-acyl groups"/>
    <property type="evidence" value="ECO:0007669"/>
    <property type="project" value="InterPro"/>
</dbReference>
<dbReference type="RefSeq" id="WP_250858358.1">
    <property type="nucleotide sequence ID" value="NZ_JAGSOJ010000001.1"/>
</dbReference>
<sequence>MINRIKISNMELADVNEAKDIWHNQYNRYCDKSSFPSFWKNDTKSVERFLNWKIKNNNAIVAKLDNRVVGFLTYDVFPFNGEDSAFCPAIGHAAIEEYKESVYLALYKTISQEWVNNNIFNHMWTIFFNDVKLKNILFDLGYGSYLIDAFNDVNIHSNEKSVCEVRKATAENIDILYELVEESNKYYASAPLFLNREEYSKEEILEFISRDNVFIAWDKEVPVGFINLSIADDNDVINMTVKKCGLIDEIGVYIKSEYRNKKIGIDLLKTANDYCREHDIPYIHVDFESANLYANKFWEKYFDPILLSMRRPINRDINDV</sequence>
<dbReference type="PROSITE" id="PS51186">
    <property type="entry name" value="GNAT"/>
    <property type="match status" value="1"/>
</dbReference>